<keyword evidence="2" id="KW-1185">Reference proteome</keyword>
<evidence type="ECO:0000313" key="1">
    <source>
        <dbReference type="EMBL" id="KAF0754931.1"/>
    </source>
</evidence>
<name>A0A6G0YFC1_APHCR</name>
<proteinExistence type="predicted"/>
<evidence type="ECO:0000313" key="2">
    <source>
        <dbReference type="Proteomes" id="UP000478052"/>
    </source>
</evidence>
<gene>
    <name evidence="1" type="ORF">FWK35_00009958</name>
</gene>
<dbReference type="EMBL" id="VUJU01004277">
    <property type="protein sequence ID" value="KAF0754931.1"/>
    <property type="molecule type" value="Genomic_DNA"/>
</dbReference>
<accession>A0A6G0YFC1</accession>
<dbReference type="AlphaFoldDB" id="A0A6G0YFC1"/>
<organism evidence="1 2">
    <name type="scientific">Aphis craccivora</name>
    <name type="common">Cowpea aphid</name>
    <dbReference type="NCBI Taxonomy" id="307492"/>
    <lineage>
        <taxon>Eukaryota</taxon>
        <taxon>Metazoa</taxon>
        <taxon>Ecdysozoa</taxon>
        <taxon>Arthropoda</taxon>
        <taxon>Hexapoda</taxon>
        <taxon>Insecta</taxon>
        <taxon>Pterygota</taxon>
        <taxon>Neoptera</taxon>
        <taxon>Paraneoptera</taxon>
        <taxon>Hemiptera</taxon>
        <taxon>Sternorrhyncha</taxon>
        <taxon>Aphidomorpha</taxon>
        <taxon>Aphidoidea</taxon>
        <taxon>Aphididae</taxon>
        <taxon>Aphidini</taxon>
        <taxon>Aphis</taxon>
        <taxon>Aphis</taxon>
    </lineage>
</organism>
<comment type="caution">
    <text evidence="1">The sequence shown here is derived from an EMBL/GenBank/DDBJ whole genome shotgun (WGS) entry which is preliminary data.</text>
</comment>
<protein>
    <submittedName>
        <fullName evidence="1">Uncharacterized protein</fullName>
    </submittedName>
</protein>
<sequence length="76" mass="8569">MCSTNCFLRTVILLNPPIVRDYYTEEIIGNASLHPNASTRTINVRKKTKIVKKKYYFSNDTVRIVGGGLSTVIGMF</sequence>
<reference evidence="1 2" key="1">
    <citation type="submission" date="2019-08" db="EMBL/GenBank/DDBJ databases">
        <title>Whole genome of Aphis craccivora.</title>
        <authorList>
            <person name="Voronova N.V."/>
            <person name="Shulinski R.S."/>
            <person name="Bandarenka Y.V."/>
            <person name="Zhorov D.G."/>
            <person name="Warner D."/>
        </authorList>
    </citation>
    <scope>NUCLEOTIDE SEQUENCE [LARGE SCALE GENOMIC DNA]</scope>
    <source>
        <strain evidence="1">180601</strain>
        <tissue evidence="1">Whole Body</tissue>
    </source>
</reference>
<dbReference type="Proteomes" id="UP000478052">
    <property type="component" value="Unassembled WGS sequence"/>
</dbReference>